<dbReference type="Gene3D" id="2.60.120.260">
    <property type="entry name" value="Galactose-binding domain-like"/>
    <property type="match status" value="1"/>
</dbReference>
<dbReference type="GO" id="GO:0030246">
    <property type="term" value="F:carbohydrate binding"/>
    <property type="evidence" value="ECO:0007669"/>
    <property type="project" value="InterPro"/>
</dbReference>
<dbReference type="InterPro" id="IPR029411">
    <property type="entry name" value="RG-lyase_III"/>
</dbReference>
<dbReference type="InterPro" id="IPR010325">
    <property type="entry name" value="Rhamnogal_lyase"/>
</dbReference>
<comment type="subcellular location">
    <subcellularLocation>
        <location evidence="2">Secreted</location>
    </subcellularLocation>
</comment>
<evidence type="ECO:0000313" key="12">
    <source>
        <dbReference type="Proteomes" id="UP000249390"/>
    </source>
</evidence>
<evidence type="ECO:0000256" key="5">
    <source>
        <dbReference type="ARBA" id="ARBA00022525"/>
    </source>
</evidence>
<dbReference type="PANTHER" id="PTHR32018">
    <property type="entry name" value="RHAMNOGALACTURONATE LYASE FAMILY PROTEIN"/>
    <property type="match status" value="1"/>
</dbReference>
<dbReference type="CDD" id="cd10320">
    <property type="entry name" value="RGL4_N"/>
    <property type="match status" value="1"/>
</dbReference>
<evidence type="ECO:0000256" key="7">
    <source>
        <dbReference type="ARBA" id="ARBA00023239"/>
    </source>
</evidence>
<dbReference type="InterPro" id="IPR029413">
    <property type="entry name" value="RG-lyase_II"/>
</dbReference>
<keyword evidence="12" id="KW-1185">Reference proteome</keyword>
<evidence type="ECO:0000259" key="10">
    <source>
        <dbReference type="Pfam" id="PF14686"/>
    </source>
</evidence>
<evidence type="ECO:0000313" key="11">
    <source>
        <dbReference type="EMBL" id="RAL45750.1"/>
    </source>
</evidence>
<dbReference type="Pfam" id="PF06045">
    <property type="entry name" value="Rhamnogal_lyase"/>
    <property type="match status" value="1"/>
</dbReference>
<keyword evidence="5" id="KW-0964">Secreted</keyword>
<accession>A0A328DKG1</accession>
<reference evidence="11 12" key="1">
    <citation type="submission" date="2018-06" db="EMBL/GenBank/DDBJ databases">
        <title>The Genome of Cuscuta australis (Dodder) Provides Insight into the Evolution of Plant Parasitism.</title>
        <authorList>
            <person name="Liu H."/>
        </authorList>
    </citation>
    <scope>NUCLEOTIDE SEQUENCE [LARGE SCALE GENOMIC DNA]</scope>
    <source>
        <strain evidence="12">cv. Yunnan</strain>
        <tissue evidence="11">Vines</tissue>
    </source>
</reference>
<evidence type="ECO:0000256" key="8">
    <source>
        <dbReference type="SAM" id="SignalP"/>
    </source>
</evidence>
<dbReference type="InterPro" id="IPR013784">
    <property type="entry name" value="Carb-bd-like_fold"/>
</dbReference>
<feature type="chain" id="PRO_5016346611" description="rhamnogalacturonan endolyase" evidence="8">
    <location>
        <begin position="28"/>
        <end position="671"/>
    </location>
</feature>
<dbReference type="EC" id="4.2.2.23" evidence="4"/>
<evidence type="ECO:0000256" key="1">
    <source>
        <dbReference type="ARBA" id="ARBA00001324"/>
    </source>
</evidence>
<evidence type="ECO:0000256" key="2">
    <source>
        <dbReference type="ARBA" id="ARBA00004613"/>
    </source>
</evidence>
<comment type="similarity">
    <text evidence="3">Belongs to the polysaccharide lyase 4 family.</text>
</comment>
<dbReference type="SUPFAM" id="SSF49785">
    <property type="entry name" value="Galactose-binding domain-like"/>
    <property type="match status" value="1"/>
</dbReference>
<comment type="caution">
    <text evidence="11">The sequence shown here is derived from an EMBL/GenBank/DDBJ whole genome shotgun (WGS) entry which is preliminary data.</text>
</comment>
<keyword evidence="7" id="KW-0456">Lyase</keyword>
<evidence type="ECO:0000256" key="4">
    <source>
        <dbReference type="ARBA" id="ARBA00012437"/>
    </source>
</evidence>
<dbReference type="GO" id="GO:0005975">
    <property type="term" value="P:carbohydrate metabolic process"/>
    <property type="evidence" value="ECO:0007669"/>
    <property type="project" value="InterPro"/>
</dbReference>
<evidence type="ECO:0000259" key="9">
    <source>
        <dbReference type="Pfam" id="PF14683"/>
    </source>
</evidence>
<keyword evidence="6 8" id="KW-0732">Signal</keyword>
<dbReference type="Pfam" id="PF14686">
    <property type="entry name" value="fn3_3"/>
    <property type="match status" value="1"/>
</dbReference>
<sequence>MSNIISSTTVLYLQFLLFLVAACSTNASRMRLNSTTNNRSQKVSLSLALDVTDTHVVMENGHIKVTLTNPTGSIAGIEYDEIDNVLEDTKKETDRAEWDIIWSTTKRKNKYDLLFASEFKVIVNDENQIELSFTKSFSSDDDSSAPLIVDKRYVLLPGHSGFYTYAIFNHPQGWADVDISEARIAFNLRKSMFSYMAISNNLQRVMPTVDDRRTGEKLAFKEAALLTNPSNTSLKGEVDDKYQYSLENKDLKVHGWICQKPHVGFWIIKGSSEFLSGGPIKQDLTSHVGPTSLMVFVSDHYIGEDFTLSLRNGESWKKVLGPVYIYLNSDSTNNPSTLWRDAENMANVENRKWPYDFPKSHSYPNRDFRGTLTGRLLVRDRFLGTGFIDAECAHIGLAPPGDAGSWQREVKGYQFWTESNNQGHFTIDAVRPGVYNLYAWVPGILGDYKYNKRIVIKPGDKIDVNDLVFEPPRNGPTLWEIGIPDRKASEFYIPDPDPALVNRLFLIHKDQKFRQYGLWDRYTYYYPEHDLVYMVGQSDYQKDWFFAHVNRLGRNHSYESTTWKIIFRLDNVSRGEMYTLRIALASSSYANILVWINNQQGRPNFVINGLWRDNAIARHGIHGQYSEHNYNFRGDKLVNGENTIYMEQSRGKSPFSGVMYDYIRLEGPQQN</sequence>
<dbReference type="SUPFAM" id="SSF49452">
    <property type="entry name" value="Starch-binding domain-like"/>
    <property type="match status" value="1"/>
</dbReference>
<dbReference type="GO" id="GO:0005576">
    <property type="term" value="C:extracellular region"/>
    <property type="evidence" value="ECO:0007669"/>
    <property type="project" value="UniProtKB-SubCell"/>
</dbReference>
<feature type="domain" description="Rhamnogalacturonan lyase" evidence="10">
    <location>
        <begin position="393"/>
        <end position="463"/>
    </location>
</feature>
<feature type="signal peptide" evidence="8">
    <location>
        <begin position="1"/>
        <end position="27"/>
    </location>
</feature>
<evidence type="ECO:0000256" key="3">
    <source>
        <dbReference type="ARBA" id="ARBA00010418"/>
    </source>
</evidence>
<dbReference type="PANTHER" id="PTHR32018:SF18">
    <property type="entry name" value="RHAMNOGALACTURONAN ENDOLYASE"/>
    <property type="match status" value="1"/>
</dbReference>
<feature type="domain" description="Rhamnogalacturonan lyase" evidence="9">
    <location>
        <begin position="477"/>
        <end position="665"/>
    </location>
</feature>
<dbReference type="InterPro" id="IPR051850">
    <property type="entry name" value="Polysacch_Lyase_4"/>
</dbReference>
<dbReference type="Gene3D" id="2.60.40.1120">
    <property type="entry name" value="Carboxypeptidase-like, regulatory domain"/>
    <property type="match status" value="1"/>
</dbReference>
<protein>
    <recommendedName>
        <fullName evidence="4">rhamnogalacturonan endolyase</fullName>
        <ecNumber evidence="4">4.2.2.23</ecNumber>
    </recommendedName>
</protein>
<comment type="catalytic activity">
    <reaction evidence="1">
        <text>Endotype eliminative cleavage of L-alpha-rhamnopyranosyl-(1-&gt;4)-alpha-D-galactopyranosyluronic acid bonds of rhamnogalacturonan I domains in ramified hairy regions of pectin leaving L-rhamnopyranose at the reducing end and 4-deoxy-4,5-unsaturated D-galactopyranosyluronic acid at the non-reducing end.</text>
        <dbReference type="EC" id="4.2.2.23"/>
    </reaction>
</comment>
<dbReference type="SUPFAM" id="SSF74650">
    <property type="entry name" value="Galactose mutarotase-like"/>
    <property type="match status" value="1"/>
</dbReference>
<dbReference type="Pfam" id="PF14683">
    <property type="entry name" value="CBM-like"/>
    <property type="match status" value="1"/>
</dbReference>
<dbReference type="CDD" id="cd10317">
    <property type="entry name" value="RGL4_C"/>
    <property type="match status" value="1"/>
</dbReference>
<dbReference type="InterPro" id="IPR008979">
    <property type="entry name" value="Galactose-bd-like_sf"/>
</dbReference>
<dbReference type="CDD" id="cd10316">
    <property type="entry name" value="RGL4_M"/>
    <property type="match status" value="1"/>
</dbReference>
<dbReference type="InterPro" id="IPR011013">
    <property type="entry name" value="Gal_mutarotase_sf_dom"/>
</dbReference>
<dbReference type="Gene3D" id="2.70.98.10">
    <property type="match status" value="1"/>
</dbReference>
<dbReference type="InterPro" id="IPR014718">
    <property type="entry name" value="GH-type_carb-bd"/>
</dbReference>
<dbReference type="EMBL" id="NQVE01000129">
    <property type="protein sequence ID" value="RAL45750.1"/>
    <property type="molecule type" value="Genomic_DNA"/>
</dbReference>
<dbReference type="AlphaFoldDB" id="A0A328DKG1"/>
<dbReference type="Proteomes" id="UP000249390">
    <property type="component" value="Unassembled WGS sequence"/>
</dbReference>
<proteinExistence type="inferred from homology"/>
<name>A0A328DKG1_9ASTE</name>
<evidence type="ECO:0000256" key="6">
    <source>
        <dbReference type="ARBA" id="ARBA00022729"/>
    </source>
</evidence>
<gene>
    <name evidence="11" type="ORF">DM860_009614</name>
</gene>
<dbReference type="FunFam" id="2.60.40.1120:FF:000033">
    <property type="entry name" value="Rhamnogalacturonate lyase B"/>
    <property type="match status" value="1"/>
</dbReference>
<dbReference type="GO" id="GO:0102210">
    <property type="term" value="F:rhamnogalacturonan endolyase activity"/>
    <property type="evidence" value="ECO:0007669"/>
    <property type="project" value="UniProtKB-EC"/>
</dbReference>
<organism evidence="11 12">
    <name type="scientific">Cuscuta australis</name>
    <dbReference type="NCBI Taxonomy" id="267555"/>
    <lineage>
        <taxon>Eukaryota</taxon>
        <taxon>Viridiplantae</taxon>
        <taxon>Streptophyta</taxon>
        <taxon>Embryophyta</taxon>
        <taxon>Tracheophyta</taxon>
        <taxon>Spermatophyta</taxon>
        <taxon>Magnoliopsida</taxon>
        <taxon>eudicotyledons</taxon>
        <taxon>Gunneridae</taxon>
        <taxon>Pentapetalae</taxon>
        <taxon>asterids</taxon>
        <taxon>lamiids</taxon>
        <taxon>Solanales</taxon>
        <taxon>Convolvulaceae</taxon>
        <taxon>Cuscuteae</taxon>
        <taxon>Cuscuta</taxon>
        <taxon>Cuscuta subgen. Grammica</taxon>
        <taxon>Cuscuta sect. Cleistogrammica</taxon>
    </lineage>
</organism>